<proteinExistence type="predicted"/>
<dbReference type="GO" id="GO:0006955">
    <property type="term" value="P:immune response"/>
    <property type="evidence" value="ECO:0007669"/>
    <property type="project" value="InterPro"/>
</dbReference>
<dbReference type="KEGG" id="ipu:108278631"/>
<reference evidence="10" key="2">
    <citation type="submission" date="2025-08" db="UniProtKB">
        <authorList>
            <consortium name="RefSeq"/>
        </authorList>
    </citation>
    <scope>IDENTIFICATION</scope>
    <source>
        <tissue evidence="10">Blood</tissue>
    </source>
</reference>
<feature type="transmembrane region" description="Helical" evidence="7">
    <location>
        <begin position="32"/>
        <end position="54"/>
    </location>
</feature>
<dbReference type="SMART" id="SM00211">
    <property type="entry name" value="TY"/>
    <property type="match status" value="1"/>
</dbReference>
<evidence type="ECO:0000256" key="1">
    <source>
        <dbReference type="ARBA" id="ARBA00004613"/>
    </source>
</evidence>
<keyword evidence="2" id="KW-0964">Secreted</keyword>
<dbReference type="OrthoDB" id="406800at2759"/>
<gene>
    <name evidence="10" type="primary">cd74b</name>
</gene>
<feature type="disulfide bond" evidence="5 6">
    <location>
        <begin position="118"/>
        <end position="137"/>
    </location>
</feature>
<feature type="disulfide bond" evidence="5">
    <location>
        <begin position="148"/>
        <end position="154"/>
    </location>
</feature>
<dbReference type="GeneID" id="108278631"/>
<comment type="caution">
    <text evidence="6">Lacks conserved residue(s) required for the propagation of feature annotation.</text>
</comment>
<dbReference type="Pfam" id="PF09307">
    <property type="entry name" value="MHC2-interact"/>
    <property type="match status" value="1"/>
</dbReference>
<dbReference type="PANTHER" id="PTHR12352">
    <property type="entry name" value="SECRETED MODULAR CALCIUM-BINDING PROTEIN"/>
    <property type="match status" value="1"/>
</dbReference>
<dbReference type="Pfam" id="PF00086">
    <property type="entry name" value="Thyroglobulin_1"/>
    <property type="match status" value="1"/>
</dbReference>
<evidence type="ECO:0000256" key="6">
    <source>
        <dbReference type="PROSITE-ProRule" id="PRU00500"/>
    </source>
</evidence>
<reference evidence="9" key="1">
    <citation type="journal article" date="2016" name="Nat. Commun.">
        <title>The channel catfish genome sequence provides insights into the evolution of scale formation in teleosts.</title>
        <authorList>
            <person name="Liu Z."/>
            <person name="Liu S."/>
            <person name="Yao J."/>
            <person name="Bao L."/>
            <person name="Zhang J."/>
            <person name="Li Y."/>
            <person name="Jiang C."/>
            <person name="Sun L."/>
            <person name="Wang R."/>
            <person name="Zhang Y."/>
            <person name="Zhou T."/>
            <person name="Zeng Q."/>
            <person name="Fu Q."/>
            <person name="Gao S."/>
            <person name="Li N."/>
            <person name="Koren S."/>
            <person name="Jiang Y."/>
            <person name="Zimin A."/>
            <person name="Xu P."/>
            <person name="Phillippy A.M."/>
            <person name="Geng X."/>
            <person name="Song L."/>
            <person name="Sun F."/>
            <person name="Li C."/>
            <person name="Wang X."/>
            <person name="Chen A."/>
            <person name="Jin Y."/>
            <person name="Yuan Z."/>
            <person name="Yang Y."/>
            <person name="Tan S."/>
            <person name="Peatman E."/>
            <person name="Lu J."/>
            <person name="Qin Z."/>
            <person name="Dunham R."/>
            <person name="Li Z."/>
            <person name="Sonstegard T."/>
            <person name="Feng J."/>
            <person name="Danzmann R.G."/>
            <person name="Schroeder S."/>
            <person name="Scheffler B."/>
            <person name="Duke M.V."/>
            <person name="Ballard L."/>
            <person name="Kucuktas H."/>
            <person name="Kaltenboeck L."/>
            <person name="Liu H."/>
            <person name="Armbruster J."/>
            <person name="Xie Y."/>
            <person name="Kirby M.L."/>
            <person name="Tian Y."/>
            <person name="Flanagan M.E."/>
            <person name="Mu W."/>
            <person name="Waldbieser G.C."/>
        </authorList>
    </citation>
    <scope>NUCLEOTIDE SEQUENCE [LARGE SCALE GENOMIC DNA]</scope>
    <source>
        <strain evidence="9">SDA103</strain>
    </source>
</reference>
<dbReference type="Gene3D" id="4.10.800.10">
    <property type="entry name" value="Thyroglobulin type-1"/>
    <property type="match status" value="1"/>
</dbReference>
<protein>
    <submittedName>
        <fullName evidence="10">CD74 molecule, major histocompatibility complex, class II invariant chain b</fullName>
    </submittedName>
</protein>
<dbReference type="GO" id="GO:0035718">
    <property type="term" value="F:macrophage migration inhibitory factor binding"/>
    <property type="evidence" value="ECO:0007669"/>
    <property type="project" value="InterPro"/>
</dbReference>
<comment type="subcellular location">
    <subcellularLocation>
        <location evidence="1">Secreted</location>
    </subcellularLocation>
</comment>
<dbReference type="SUPFAM" id="SSF57610">
    <property type="entry name" value="Thyroglobulin type-1 domain"/>
    <property type="match status" value="1"/>
</dbReference>
<keyword evidence="7" id="KW-0812">Transmembrane</keyword>
<name>A0A2D0SY29_ICTPU</name>
<dbReference type="RefSeq" id="XP_017347582.1">
    <property type="nucleotide sequence ID" value="XM_017492093.3"/>
</dbReference>
<dbReference type="InterPro" id="IPR000716">
    <property type="entry name" value="Thyroglobulin_1"/>
</dbReference>
<dbReference type="OMA" id="CVLIAGQ"/>
<dbReference type="PANTHER" id="PTHR12352:SF3">
    <property type="entry name" value="NIDOGEN-2"/>
    <property type="match status" value="1"/>
</dbReference>
<dbReference type="GO" id="GO:0019882">
    <property type="term" value="P:antigen processing and presentation"/>
    <property type="evidence" value="ECO:0007669"/>
    <property type="project" value="InterPro"/>
</dbReference>
<evidence type="ECO:0000313" key="9">
    <source>
        <dbReference type="Proteomes" id="UP000221080"/>
    </source>
</evidence>
<dbReference type="AlphaFoldDB" id="A0A2D0SY29"/>
<dbReference type="CTD" id="30645"/>
<dbReference type="GO" id="GO:0006886">
    <property type="term" value="P:intracellular protein transport"/>
    <property type="evidence" value="ECO:0007669"/>
    <property type="project" value="InterPro"/>
</dbReference>
<keyword evidence="7" id="KW-1133">Transmembrane helix</keyword>
<keyword evidence="7" id="KW-0472">Membrane</keyword>
<dbReference type="CDD" id="cd00191">
    <property type="entry name" value="TY"/>
    <property type="match status" value="1"/>
</dbReference>
<evidence type="ECO:0000313" key="10">
    <source>
        <dbReference type="RefSeq" id="XP_017347582.1"/>
    </source>
</evidence>
<keyword evidence="3" id="KW-0677">Repeat</keyword>
<sequence>MSEEQLISVPNEQPTIALRASTGSSNKKALKVAGLAVLAALLIAGQAFTAYSVYKQSEKLSLLERRSDRLQEMTVRARANRTPMKMAVPMSSFPLLVSDFSDKKVESTPPPKAPLTKCQQEAAGLVQVSLPLFKPKCDEHGAYEPEQCWQNARCWCVDENGTAVADSVVEGRAQCSATKV</sequence>
<evidence type="ECO:0000256" key="2">
    <source>
        <dbReference type="ARBA" id="ARBA00022525"/>
    </source>
</evidence>
<evidence type="ECO:0000256" key="3">
    <source>
        <dbReference type="ARBA" id="ARBA00022737"/>
    </source>
</evidence>
<feature type="domain" description="Thyroglobulin type-1" evidence="8">
    <location>
        <begin position="115"/>
        <end position="175"/>
    </location>
</feature>
<keyword evidence="9" id="KW-1185">Reference proteome</keyword>
<dbReference type="GO" id="GO:0042289">
    <property type="term" value="F:MHC class II protein binding"/>
    <property type="evidence" value="ECO:0007669"/>
    <property type="project" value="InterPro"/>
</dbReference>
<dbReference type="PIRSF" id="PIRSF001992">
    <property type="entry name" value="CD74_antigen"/>
    <property type="match status" value="1"/>
</dbReference>
<evidence type="ECO:0000256" key="4">
    <source>
        <dbReference type="ARBA" id="ARBA00023157"/>
    </source>
</evidence>
<feature type="disulfide bond" evidence="5">
    <location>
        <begin position="156"/>
        <end position="175"/>
    </location>
</feature>
<evidence type="ECO:0000259" key="8">
    <source>
        <dbReference type="PROSITE" id="PS51162"/>
    </source>
</evidence>
<organism evidence="9 10">
    <name type="scientific">Ictalurus punctatus</name>
    <name type="common">Channel catfish</name>
    <name type="synonym">Silurus punctatus</name>
    <dbReference type="NCBI Taxonomy" id="7998"/>
    <lineage>
        <taxon>Eukaryota</taxon>
        <taxon>Metazoa</taxon>
        <taxon>Chordata</taxon>
        <taxon>Craniata</taxon>
        <taxon>Vertebrata</taxon>
        <taxon>Euteleostomi</taxon>
        <taxon>Actinopterygii</taxon>
        <taxon>Neopterygii</taxon>
        <taxon>Teleostei</taxon>
        <taxon>Ostariophysi</taxon>
        <taxon>Siluriformes</taxon>
        <taxon>Ictaluridae</taxon>
        <taxon>Ictalurus</taxon>
    </lineage>
</organism>
<dbReference type="Proteomes" id="UP000221080">
    <property type="component" value="Chromosome 18"/>
</dbReference>
<dbReference type="PROSITE" id="PS51162">
    <property type="entry name" value="THYROGLOBULIN_1_2"/>
    <property type="match status" value="1"/>
</dbReference>
<dbReference type="PROSITE" id="PS00484">
    <property type="entry name" value="THYROGLOBULIN_1_1"/>
    <property type="match status" value="1"/>
</dbReference>
<dbReference type="InterPro" id="IPR043530">
    <property type="entry name" value="CD74_antigen"/>
</dbReference>
<dbReference type="InterPro" id="IPR051950">
    <property type="entry name" value="Dev_reg/Prot_inhib"/>
</dbReference>
<dbReference type="InterPro" id="IPR036857">
    <property type="entry name" value="Thyroglobulin_1_sf"/>
</dbReference>
<evidence type="ECO:0000256" key="5">
    <source>
        <dbReference type="PIRSR" id="PIRSR001992-1"/>
    </source>
</evidence>
<evidence type="ECO:0000256" key="7">
    <source>
        <dbReference type="SAM" id="Phobius"/>
    </source>
</evidence>
<dbReference type="GO" id="GO:0005615">
    <property type="term" value="C:extracellular space"/>
    <property type="evidence" value="ECO:0007669"/>
    <property type="project" value="TreeGrafter"/>
</dbReference>
<dbReference type="GO" id="GO:0016020">
    <property type="term" value="C:membrane"/>
    <property type="evidence" value="ECO:0007669"/>
    <property type="project" value="InterPro"/>
</dbReference>
<accession>A0A2D0SY29</accession>
<dbReference type="InterPro" id="IPR015386">
    <property type="entry name" value="MHC_II-assoc_invar/CLIP_MHC-bd"/>
</dbReference>
<keyword evidence="4 5" id="KW-1015">Disulfide bond</keyword>